<feature type="non-terminal residue" evidence="1">
    <location>
        <position position="58"/>
    </location>
</feature>
<proteinExistence type="predicted"/>
<reference evidence="1 2" key="2">
    <citation type="journal article" date="2017" name="Front. Plant Sci.">
        <title>Gene Classification and Mining of Molecular Markers Useful in Red Clover (Trifolium pratense) Breeding.</title>
        <authorList>
            <person name="Istvanek J."/>
            <person name="Dluhosova J."/>
            <person name="Dluhos P."/>
            <person name="Patkova L."/>
            <person name="Nedelnik J."/>
            <person name="Repkova J."/>
        </authorList>
    </citation>
    <scope>NUCLEOTIDE SEQUENCE [LARGE SCALE GENOMIC DNA]</scope>
    <source>
        <strain evidence="2">cv. Tatra</strain>
        <tissue evidence="1">Young leaves</tissue>
    </source>
</reference>
<evidence type="ECO:0000313" key="2">
    <source>
        <dbReference type="Proteomes" id="UP000236291"/>
    </source>
</evidence>
<protein>
    <submittedName>
        <fullName evidence="1">Uncharacterized protein</fullName>
    </submittedName>
</protein>
<gene>
    <name evidence="1" type="ORF">L195_g058895</name>
</gene>
<dbReference type="AlphaFoldDB" id="A0A2K3JUW1"/>
<evidence type="ECO:0000313" key="1">
    <source>
        <dbReference type="EMBL" id="PNX57843.1"/>
    </source>
</evidence>
<organism evidence="1 2">
    <name type="scientific">Trifolium pratense</name>
    <name type="common">Red clover</name>
    <dbReference type="NCBI Taxonomy" id="57577"/>
    <lineage>
        <taxon>Eukaryota</taxon>
        <taxon>Viridiplantae</taxon>
        <taxon>Streptophyta</taxon>
        <taxon>Embryophyta</taxon>
        <taxon>Tracheophyta</taxon>
        <taxon>Spermatophyta</taxon>
        <taxon>Magnoliopsida</taxon>
        <taxon>eudicotyledons</taxon>
        <taxon>Gunneridae</taxon>
        <taxon>Pentapetalae</taxon>
        <taxon>rosids</taxon>
        <taxon>fabids</taxon>
        <taxon>Fabales</taxon>
        <taxon>Fabaceae</taxon>
        <taxon>Papilionoideae</taxon>
        <taxon>50 kb inversion clade</taxon>
        <taxon>NPAAA clade</taxon>
        <taxon>Hologalegina</taxon>
        <taxon>IRL clade</taxon>
        <taxon>Trifolieae</taxon>
        <taxon>Trifolium</taxon>
    </lineage>
</organism>
<name>A0A2K3JUW1_TRIPR</name>
<sequence>MESHGNRMAQFPMPPHAIGWRKWQSCHQYEDGAFPDDATCHRMAEMEALPCFLKGGFG</sequence>
<dbReference type="EMBL" id="ASHM01125244">
    <property type="protein sequence ID" value="PNX57843.1"/>
    <property type="molecule type" value="Genomic_DNA"/>
</dbReference>
<dbReference type="Proteomes" id="UP000236291">
    <property type="component" value="Unassembled WGS sequence"/>
</dbReference>
<accession>A0A2K3JUW1</accession>
<reference evidence="1 2" key="1">
    <citation type="journal article" date="2014" name="Am. J. Bot.">
        <title>Genome assembly and annotation for red clover (Trifolium pratense; Fabaceae).</title>
        <authorList>
            <person name="Istvanek J."/>
            <person name="Jaros M."/>
            <person name="Krenek A."/>
            <person name="Repkova J."/>
        </authorList>
    </citation>
    <scope>NUCLEOTIDE SEQUENCE [LARGE SCALE GENOMIC DNA]</scope>
    <source>
        <strain evidence="2">cv. Tatra</strain>
        <tissue evidence="1">Young leaves</tissue>
    </source>
</reference>
<comment type="caution">
    <text evidence="1">The sequence shown here is derived from an EMBL/GenBank/DDBJ whole genome shotgun (WGS) entry which is preliminary data.</text>
</comment>